<evidence type="ECO:0000313" key="2">
    <source>
        <dbReference type="EMBL" id="MPC33029.1"/>
    </source>
</evidence>
<proteinExistence type="predicted"/>
<protein>
    <submittedName>
        <fullName evidence="2">Uncharacterized protein</fullName>
    </submittedName>
</protein>
<evidence type="ECO:0000313" key="3">
    <source>
        <dbReference type="Proteomes" id="UP000324222"/>
    </source>
</evidence>
<gene>
    <name evidence="2" type="ORF">E2C01_026368</name>
</gene>
<feature type="region of interest" description="Disordered" evidence="1">
    <location>
        <begin position="55"/>
        <end position="77"/>
    </location>
</feature>
<organism evidence="2 3">
    <name type="scientific">Portunus trituberculatus</name>
    <name type="common">Swimming crab</name>
    <name type="synonym">Neptunus trituberculatus</name>
    <dbReference type="NCBI Taxonomy" id="210409"/>
    <lineage>
        <taxon>Eukaryota</taxon>
        <taxon>Metazoa</taxon>
        <taxon>Ecdysozoa</taxon>
        <taxon>Arthropoda</taxon>
        <taxon>Crustacea</taxon>
        <taxon>Multicrustacea</taxon>
        <taxon>Malacostraca</taxon>
        <taxon>Eumalacostraca</taxon>
        <taxon>Eucarida</taxon>
        <taxon>Decapoda</taxon>
        <taxon>Pleocyemata</taxon>
        <taxon>Brachyura</taxon>
        <taxon>Eubrachyura</taxon>
        <taxon>Portunoidea</taxon>
        <taxon>Portunidae</taxon>
        <taxon>Portuninae</taxon>
        <taxon>Portunus</taxon>
    </lineage>
</organism>
<dbReference type="AlphaFoldDB" id="A0A5B7EIN7"/>
<keyword evidence="3" id="KW-1185">Reference proteome</keyword>
<name>A0A5B7EIN7_PORTR</name>
<comment type="caution">
    <text evidence="2">The sequence shown here is derived from an EMBL/GenBank/DDBJ whole genome shotgun (WGS) entry which is preliminary data.</text>
</comment>
<dbReference type="Proteomes" id="UP000324222">
    <property type="component" value="Unassembled WGS sequence"/>
</dbReference>
<reference evidence="2 3" key="1">
    <citation type="submission" date="2019-05" db="EMBL/GenBank/DDBJ databases">
        <title>Another draft genome of Portunus trituberculatus and its Hox gene families provides insights of decapod evolution.</title>
        <authorList>
            <person name="Jeong J.-H."/>
            <person name="Song I."/>
            <person name="Kim S."/>
            <person name="Choi T."/>
            <person name="Kim D."/>
            <person name="Ryu S."/>
            <person name="Kim W."/>
        </authorList>
    </citation>
    <scope>NUCLEOTIDE SEQUENCE [LARGE SCALE GENOMIC DNA]</scope>
    <source>
        <tissue evidence="2">Muscle</tissue>
    </source>
</reference>
<evidence type="ECO:0000256" key="1">
    <source>
        <dbReference type="SAM" id="MobiDB-lite"/>
    </source>
</evidence>
<sequence length="109" mass="11775">MQQDSRISGFEHQKHFCINNIGTVLLPITTASHSTDPGRPHSSTAAHVLEQSRHTVVGMSDSSPQSLATDAPGHGTASKQWKVMESYIPATKSLVCPQPIRLSADEKIT</sequence>
<accession>A0A5B7EIN7</accession>
<dbReference type="EMBL" id="VSRR010002746">
    <property type="protein sequence ID" value="MPC33029.1"/>
    <property type="molecule type" value="Genomic_DNA"/>
</dbReference>